<dbReference type="EMBL" id="JBHUIO010000011">
    <property type="protein sequence ID" value="MFD2171557.1"/>
    <property type="molecule type" value="Genomic_DNA"/>
</dbReference>
<feature type="transmembrane region" description="Helical" evidence="7">
    <location>
        <begin position="280"/>
        <end position="301"/>
    </location>
</feature>
<keyword evidence="10" id="KW-1185">Reference proteome</keyword>
<comment type="subcellular location">
    <subcellularLocation>
        <location evidence="1">Cell membrane</location>
        <topology evidence="1">Multi-pass membrane protein</topology>
    </subcellularLocation>
</comment>
<dbReference type="RefSeq" id="WP_386049506.1">
    <property type="nucleotide sequence ID" value="NZ_JBHUIO010000011.1"/>
</dbReference>
<feature type="transmembrane region" description="Helical" evidence="7">
    <location>
        <begin position="113"/>
        <end position="139"/>
    </location>
</feature>
<evidence type="ECO:0000256" key="5">
    <source>
        <dbReference type="ARBA" id="ARBA00022989"/>
    </source>
</evidence>
<comment type="caution">
    <text evidence="9">The sequence shown here is derived from an EMBL/GenBank/DDBJ whole genome shotgun (WGS) entry which is preliminary data.</text>
</comment>
<feature type="transmembrane region" description="Helical" evidence="7">
    <location>
        <begin position="46"/>
        <end position="67"/>
    </location>
</feature>
<keyword evidence="6 7" id="KW-0472">Membrane</keyword>
<dbReference type="PROSITE" id="PS50850">
    <property type="entry name" value="MFS"/>
    <property type="match status" value="1"/>
</dbReference>
<dbReference type="InterPro" id="IPR005829">
    <property type="entry name" value="Sugar_transporter_CS"/>
</dbReference>
<dbReference type="InterPro" id="IPR050171">
    <property type="entry name" value="MFS_Transporters"/>
</dbReference>
<sequence length="439" mass="48080">MGCYQYSITQTAECGVPYRSSSCEEVAIMNRLQAYFRNYHPIVHSILFGTMMARVASSMSMPFLALYLSRQLDLSPTLIGITIGLGMFCEMIGGFIGGTLSDRFGRKKIMMSALYLWTAVFTCYAFATELWMFIALTALQGLCRAFYEPVGQAMLSDMTTPEQRYRVFSLRYTFNNFGWGVGPLIGAALGMSAGASAFLLTGAVFLGFAVMMQVLLTRFEVVQAEGERKEVVTFRKALWTVWGDKALLLFILGSIMGTLCYSQITTNLAQHVGFQFEAGVTLYGILLTINAVLIVLLQMPLSAWAERRTPLQNIWIGNLLYAFGFLGFAVADGWTMMIIAMVIFTLGEVLCFPAGSVLLDRLAPEGMRGAYFGTQNFKYLGTSIGPSLGAIALSGSGAQTLFVIVAVVAQIGTLFYWAGQRQASHLFGTGRKSETPPAV</sequence>
<dbReference type="SUPFAM" id="SSF103473">
    <property type="entry name" value="MFS general substrate transporter"/>
    <property type="match status" value="1"/>
</dbReference>
<feature type="transmembrane region" description="Helical" evidence="7">
    <location>
        <begin position="79"/>
        <end position="101"/>
    </location>
</feature>
<keyword evidence="5 7" id="KW-1133">Transmembrane helix</keyword>
<evidence type="ECO:0000256" key="3">
    <source>
        <dbReference type="ARBA" id="ARBA00022475"/>
    </source>
</evidence>
<keyword evidence="3" id="KW-1003">Cell membrane</keyword>
<feature type="domain" description="Major facilitator superfamily (MFS) profile" evidence="8">
    <location>
        <begin position="42"/>
        <end position="424"/>
    </location>
</feature>
<evidence type="ECO:0000256" key="7">
    <source>
        <dbReference type="SAM" id="Phobius"/>
    </source>
</evidence>
<evidence type="ECO:0000256" key="6">
    <source>
        <dbReference type="ARBA" id="ARBA00023136"/>
    </source>
</evidence>
<feature type="transmembrane region" description="Helical" evidence="7">
    <location>
        <begin position="379"/>
        <end position="395"/>
    </location>
</feature>
<accession>A0ABW4ZZY9</accession>
<feature type="transmembrane region" description="Helical" evidence="7">
    <location>
        <begin position="401"/>
        <end position="418"/>
    </location>
</feature>
<dbReference type="InterPro" id="IPR020846">
    <property type="entry name" value="MFS_dom"/>
</dbReference>
<dbReference type="CDD" id="cd17329">
    <property type="entry name" value="MFS_MdtH_MDR_like"/>
    <property type="match status" value="1"/>
</dbReference>
<dbReference type="PANTHER" id="PTHR23517:SF2">
    <property type="entry name" value="MULTIDRUG RESISTANCE PROTEIN MDTH"/>
    <property type="match status" value="1"/>
</dbReference>
<dbReference type="InterPro" id="IPR011701">
    <property type="entry name" value="MFS"/>
</dbReference>
<evidence type="ECO:0000256" key="1">
    <source>
        <dbReference type="ARBA" id="ARBA00004651"/>
    </source>
</evidence>
<feature type="transmembrane region" description="Helical" evidence="7">
    <location>
        <begin position="184"/>
        <end position="210"/>
    </location>
</feature>
<gene>
    <name evidence="9" type="ORF">ACFSOY_16470</name>
</gene>
<reference evidence="10" key="1">
    <citation type="journal article" date="2019" name="Int. J. Syst. Evol. Microbiol.">
        <title>The Global Catalogue of Microorganisms (GCM) 10K type strain sequencing project: providing services to taxonomists for standard genome sequencing and annotation.</title>
        <authorList>
            <consortium name="The Broad Institute Genomics Platform"/>
            <consortium name="The Broad Institute Genome Sequencing Center for Infectious Disease"/>
            <person name="Wu L."/>
            <person name="Ma J."/>
        </authorList>
    </citation>
    <scope>NUCLEOTIDE SEQUENCE [LARGE SCALE GENOMIC DNA]</scope>
    <source>
        <strain evidence="10">CGMCC 1.13574</strain>
    </source>
</reference>
<dbReference type="InterPro" id="IPR036259">
    <property type="entry name" value="MFS_trans_sf"/>
</dbReference>
<evidence type="ECO:0000259" key="8">
    <source>
        <dbReference type="PROSITE" id="PS50850"/>
    </source>
</evidence>
<dbReference type="Gene3D" id="1.20.1250.20">
    <property type="entry name" value="MFS general substrate transporter like domains"/>
    <property type="match status" value="1"/>
</dbReference>
<keyword evidence="4 7" id="KW-0812">Transmembrane</keyword>
<evidence type="ECO:0000256" key="2">
    <source>
        <dbReference type="ARBA" id="ARBA00022448"/>
    </source>
</evidence>
<dbReference type="PROSITE" id="PS00216">
    <property type="entry name" value="SUGAR_TRANSPORT_1"/>
    <property type="match status" value="1"/>
</dbReference>
<organism evidence="9 10">
    <name type="scientific">Tumebacillus lipolyticus</name>
    <dbReference type="NCBI Taxonomy" id="1280370"/>
    <lineage>
        <taxon>Bacteria</taxon>
        <taxon>Bacillati</taxon>
        <taxon>Bacillota</taxon>
        <taxon>Bacilli</taxon>
        <taxon>Bacillales</taxon>
        <taxon>Alicyclobacillaceae</taxon>
        <taxon>Tumebacillus</taxon>
    </lineage>
</organism>
<name>A0ABW4ZZY9_9BACL</name>
<keyword evidence="2" id="KW-0813">Transport</keyword>
<evidence type="ECO:0000313" key="10">
    <source>
        <dbReference type="Proteomes" id="UP001597343"/>
    </source>
</evidence>
<proteinExistence type="predicted"/>
<feature type="transmembrane region" description="Helical" evidence="7">
    <location>
        <begin position="313"/>
        <end position="331"/>
    </location>
</feature>
<dbReference type="Proteomes" id="UP001597343">
    <property type="component" value="Unassembled WGS sequence"/>
</dbReference>
<dbReference type="Pfam" id="PF07690">
    <property type="entry name" value="MFS_1"/>
    <property type="match status" value="1"/>
</dbReference>
<feature type="transmembrane region" description="Helical" evidence="7">
    <location>
        <begin position="337"/>
        <end position="359"/>
    </location>
</feature>
<feature type="transmembrane region" description="Helical" evidence="7">
    <location>
        <begin position="246"/>
        <end position="264"/>
    </location>
</feature>
<dbReference type="PANTHER" id="PTHR23517">
    <property type="entry name" value="RESISTANCE PROTEIN MDTM, PUTATIVE-RELATED-RELATED"/>
    <property type="match status" value="1"/>
</dbReference>
<protein>
    <submittedName>
        <fullName evidence="9">MDR family MFS transporter</fullName>
    </submittedName>
</protein>
<evidence type="ECO:0000313" key="9">
    <source>
        <dbReference type="EMBL" id="MFD2171557.1"/>
    </source>
</evidence>
<evidence type="ECO:0000256" key="4">
    <source>
        <dbReference type="ARBA" id="ARBA00022692"/>
    </source>
</evidence>